<feature type="transmembrane region" description="Helical" evidence="6">
    <location>
        <begin position="235"/>
        <end position="256"/>
    </location>
</feature>
<dbReference type="GO" id="GO:0005886">
    <property type="term" value="C:plasma membrane"/>
    <property type="evidence" value="ECO:0007669"/>
    <property type="project" value="UniProtKB-SubCell"/>
</dbReference>
<dbReference type="EMBL" id="ANAH02000020">
    <property type="protein sequence ID" value="EPX59033.1"/>
    <property type="molecule type" value="Genomic_DNA"/>
</dbReference>
<dbReference type="PANTHER" id="PTHR23513">
    <property type="entry name" value="INTEGRAL MEMBRANE EFFLUX PROTEIN-RELATED"/>
    <property type="match status" value="1"/>
</dbReference>
<proteinExistence type="predicted"/>
<dbReference type="Pfam" id="PF07690">
    <property type="entry name" value="MFS_1"/>
    <property type="match status" value="1"/>
</dbReference>
<sequence length="462" mass="48433">MIEPLGAPEEPMRREPTRTGTRTFVLVYLTQLISLLGSQLTAFGLGLWVYQRTGSTTAYGAVALATLAPGVLAAPFAGVLVDHSARKAMLAGHVGAGLCSLALALLVQADAPRLWLILALVALASICNSVQFPGLSSVSPRLIPPEQLGRANGAVHLGTAVGQLVAPAAATTILAAGSLWTILLIDALSFLVASTMLLVIHIPPAQGAATTRVHWRGVFADAKGGWQYLRGRRGFIWLLALFALMNFTLGIAQVLVTPFVLGFNDMHVLGGVMSFAGLGMVTGSVLLLVWGGPRRGRIRAVLCFALVESVSLLLLGVLRPSAFLVAACAFGVLFATPLVVGCGQTIWQRKIPAALQGRVFGIRFLVAQGVLPLAFLLAGPLADHVFEPLMRHEGPLSTSVGAVLGTGPGRGIALLFVVLGLLSILGVLLAATSPRLRRLEEEIPDNDITGRRTSAELAECSP</sequence>
<keyword evidence="8" id="KW-1185">Reference proteome</keyword>
<evidence type="ECO:0000313" key="7">
    <source>
        <dbReference type="EMBL" id="EPX59033.1"/>
    </source>
</evidence>
<feature type="transmembrane region" description="Helical" evidence="6">
    <location>
        <begin position="324"/>
        <end position="347"/>
    </location>
</feature>
<feature type="transmembrane region" description="Helical" evidence="6">
    <location>
        <begin position="23"/>
        <end position="50"/>
    </location>
</feature>
<accession>S9QQZ3</accession>
<feature type="transmembrane region" description="Helical" evidence="6">
    <location>
        <begin position="88"/>
        <end position="108"/>
    </location>
</feature>
<dbReference type="InterPro" id="IPR011701">
    <property type="entry name" value="MFS"/>
</dbReference>
<evidence type="ECO:0000256" key="5">
    <source>
        <dbReference type="ARBA" id="ARBA00023136"/>
    </source>
</evidence>
<evidence type="ECO:0000313" key="8">
    <source>
        <dbReference type="Proteomes" id="UP000011682"/>
    </source>
</evidence>
<protein>
    <submittedName>
        <fullName evidence="7">Major facilitator superfamily MFS_1</fullName>
    </submittedName>
</protein>
<organism evidence="7 8">
    <name type="scientific">Cystobacter fuscus (strain ATCC 25194 / DSM 2262 / NBRC 100088 / M29)</name>
    <dbReference type="NCBI Taxonomy" id="1242864"/>
    <lineage>
        <taxon>Bacteria</taxon>
        <taxon>Pseudomonadati</taxon>
        <taxon>Myxococcota</taxon>
        <taxon>Myxococcia</taxon>
        <taxon>Myxococcales</taxon>
        <taxon>Cystobacterineae</taxon>
        <taxon>Archangiaceae</taxon>
        <taxon>Cystobacter</taxon>
    </lineage>
</organism>
<feature type="transmembrane region" description="Helical" evidence="6">
    <location>
        <begin position="56"/>
        <end position="81"/>
    </location>
</feature>
<dbReference type="GO" id="GO:0022857">
    <property type="term" value="F:transmembrane transporter activity"/>
    <property type="evidence" value="ECO:0007669"/>
    <property type="project" value="InterPro"/>
</dbReference>
<feature type="transmembrane region" description="Helical" evidence="6">
    <location>
        <begin position="114"/>
        <end position="133"/>
    </location>
</feature>
<dbReference type="SUPFAM" id="SSF103473">
    <property type="entry name" value="MFS general substrate transporter"/>
    <property type="match status" value="1"/>
</dbReference>
<feature type="transmembrane region" description="Helical" evidence="6">
    <location>
        <begin position="268"/>
        <end position="291"/>
    </location>
</feature>
<comment type="subcellular location">
    <subcellularLocation>
        <location evidence="1">Cell membrane</location>
        <topology evidence="1">Multi-pass membrane protein</topology>
    </subcellularLocation>
</comment>
<dbReference type="PANTHER" id="PTHR23513:SF6">
    <property type="entry name" value="MAJOR FACILITATOR SUPERFAMILY ASSOCIATED DOMAIN-CONTAINING PROTEIN"/>
    <property type="match status" value="1"/>
</dbReference>
<keyword evidence="4 6" id="KW-1133">Transmembrane helix</keyword>
<feature type="transmembrane region" description="Helical" evidence="6">
    <location>
        <begin position="359"/>
        <end position="382"/>
    </location>
</feature>
<reference evidence="7" key="1">
    <citation type="submission" date="2013-05" db="EMBL/GenBank/DDBJ databases">
        <title>Genome assembly of Cystobacter fuscus DSM 2262.</title>
        <authorList>
            <person name="Sharma G."/>
            <person name="Khatri I."/>
            <person name="Kaur C."/>
            <person name="Mayilraj S."/>
            <person name="Subramanian S."/>
        </authorList>
    </citation>
    <scope>NUCLEOTIDE SEQUENCE [LARGE SCALE GENOMIC DNA]</scope>
    <source>
        <strain evidence="7">DSM 2262</strain>
    </source>
</reference>
<evidence type="ECO:0000256" key="2">
    <source>
        <dbReference type="ARBA" id="ARBA00022475"/>
    </source>
</evidence>
<evidence type="ECO:0000256" key="4">
    <source>
        <dbReference type="ARBA" id="ARBA00022989"/>
    </source>
</evidence>
<name>S9QQZ3_CYSF2</name>
<dbReference type="Proteomes" id="UP000011682">
    <property type="component" value="Unassembled WGS sequence"/>
</dbReference>
<dbReference type="eggNOG" id="COG2814">
    <property type="taxonomic scope" value="Bacteria"/>
</dbReference>
<keyword evidence="2" id="KW-1003">Cell membrane</keyword>
<keyword evidence="3 6" id="KW-0812">Transmembrane</keyword>
<evidence type="ECO:0000256" key="6">
    <source>
        <dbReference type="SAM" id="Phobius"/>
    </source>
</evidence>
<feature type="transmembrane region" description="Helical" evidence="6">
    <location>
        <begin position="298"/>
        <end position="318"/>
    </location>
</feature>
<comment type="caution">
    <text evidence="7">The sequence shown here is derived from an EMBL/GenBank/DDBJ whole genome shotgun (WGS) entry which is preliminary data.</text>
</comment>
<evidence type="ECO:0000256" key="3">
    <source>
        <dbReference type="ARBA" id="ARBA00022692"/>
    </source>
</evidence>
<keyword evidence="5 6" id="KW-0472">Membrane</keyword>
<evidence type="ECO:0000256" key="1">
    <source>
        <dbReference type="ARBA" id="ARBA00004651"/>
    </source>
</evidence>
<dbReference type="AlphaFoldDB" id="S9QQZ3"/>
<dbReference type="CDD" id="cd06173">
    <property type="entry name" value="MFS_MefA_like"/>
    <property type="match status" value="1"/>
</dbReference>
<feature type="transmembrane region" description="Helical" evidence="6">
    <location>
        <begin position="182"/>
        <end position="202"/>
    </location>
</feature>
<feature type="transmembrane region" description="Helical" evidence="6">
    <location>
        <begin position="412"/>
        <end position="431"/>
    </location>
</feature>
<gene>
    <name evidence="7" type="ORF">D187_003410</name>
</gene>
<dbReference type="Gene3D" id="1.20.1250.20">
    <property type="entry name" value="MFS general substrate transporter like domains"/>
    <property type="match status" value="1"/>
</dbReference>
<dbReference type="InterPro" id="IPR036259">
    <property type="entry name" value="MFS_trans_sf"/>
</dbReference>